<dbReference type="AlphaFoldDB" id="A0A9W6JPS6"/>
<feature type="region of interest" description="Disordered" evidence="1">
    <location>
        <begin position="16"/>
        <end position="62"/>
    </location>
</feature>
<name>A0A9W6JPS6_9HYPH</name>
<proteinExistence type="predicted"/>
<feature type="region of interest" description="Disordered" evidence="1">
    <location>
        <begin position="128"/>
        <end position="170"/>
    </location>
</feature>
<dbReference type="CDD" id="cd07178">
    <property type="entry name" value="terB_like_YebE"/>
    <property type="match status" value="1"/>
</dbReference>
<keyword evidence="3" id="KW-1185">Reference proteome</keyword>
<evidence type="ECO:0000313" key="3">
    <source>
        <dbReference type="Proteomes" id="UP001143309"/>
    </source>
</evidence>
<organism evidence="2 3">
    <name type="scientific">Methylopila turkensis</name>
    <dbReference type="NCBI Taxonomy" id="1437816"/>
    <lineage>
        <taxon>Bacteria</taxon>
        <taxon>Pseudomonadati</taxon>
        <taxon>Pseudomonadota</taxon>
        <taxon>Alphaproteobacteria</taxon>
        <taxon>Hyphomicrobiales</taxon>
        <taxon>Methylopilaceae</taxon>
        <taxon>Methylopila</taxon>
    </lineage>
</organism>
<gene>
    <name evidence="2" type="ORF">GCM10008174_11290</name>
</gene>
<dbReference type="Pfam" id="PF04391">
    <property type="entry name" value="DUF533"/>
    <property type="match status" value="1"/>
</dbReference>
<evidence type="ECO:0000256" key="1">
    <source>
        <dbReference type="SAM" id="MobiDB-lite"/>
    </source>
</evidence>
<dbReference type="RefSeq" id="WP_271199846.1">
    <property type="nucleotide sequence ID" value="NZ_BSFL01000001.1"/>
</dbReference>
<comment type="caution">
    <text evidence="2">The sequence shown here is derived from an EMBL/GenBank/DDBJ whole genome shotgun (WGS) entry which is preliminary data.</text>
</comment>
<protein>
    <recommendedName>
        <fullName evidence="4">Tellurite resistance TerB family protein</fullName>
    </recommendedName>
</protein>
<dbReference type="EMBL" id="BSFL01000001">
    <property type="protein sequence ID" value="GLK79388.1"/>
    <property type="molecule type" value="Genomic_DNA"/>
</dbReference>
<accession>A0A9W6JPS6</accession>
<dbReference type="Gene3D" id="1.10.3680.10">
    <property type="entry name" value="TerB-like"/>
    <property type="match status" value="1"/>
</dbReference>
<dbReference type="SUPFAM" id="SSF158682">
    <property type="entry name" value="TerB-like"/>
    <property type="match status" value="1"/>
</dbReference>
<reference evidence="2" key="2">
    <citation type="submission" date="2023-01" db="EMBL/GenBank/DDBJ databases">
        <authorList>
            <person name="Sun Q."/>
            <person name="Evtushenko L."/>
        </authorList>
    </citation>
    <scope>NUCLEOTIDE SEQUENCE</scope>
    <source>
        <strain evidence="2">VKM B-2748</strain>
    </source>
</reference>
<dbReference type="InterPro" id="IPR029024">
    <property type="entry name" value="TerB-like"/>
</dbReference>
<evidence type="ECO:0008006" key="4">
    <source>
        <dbReference type="Google" id="ProtNLM"/>
    </source>
</evidence>
<dbReference type="InterPro" id="IPR007486">
    <property type="entry name" value="YebE"/>
</dbReference>
<reference evidence="2" key="1">
    <citation type="journal article" date="2014" name="Int. J. Syst. Evol. Microbiol.">
        <title>Complete genome sequence of Corynebacterium casei LMG S-19264T (=DSM 44701T), isolated from a smear-ripened cheese.</title>
        <authorList>
            <consortium name="US DOE Joint Genome Institute (JGI-PGF)"/>
            <person name="Walter F."/>
            <person name="Albersmeier A."/>
            <person name="Kalinowski J."/>
            <person name="Ruckert C."/>
        </authorList>
    </citation>
    <scope>NUCLEOTIDE SEQUENCE</scope>
    <source>
        <strain evidence="2">VKM B-2748</strain>
    </source>
</reference>
<evidence type="ECO:0000313" key="2">
    <source>
        <dbReference type="EMBL" id="GLK79388.1"/>
    </source>
</evidence>
<feature type="compositionally biased region" description="Gly residues" evidence="1">
    <location>
        <begin position="16"/>
        <end position="30"/>
    </location>
</feature>
<sequence length="295" mass="29732">MLDAKKILDQFLGAGSGSGPSRGGGLGGAVGDALAKIGGPQTPARPDQPSQPTTSGGGGVGDILGGLTKGGLGGVAGGALAGTLASVLLGGKGGKTVKKLGGSAVQLGGLAILGGLAYKAWQSYQQKQAPQPGAPYPYPQVEHHAPQAQNAPVEVTPPPPSTPFTPSSPAEEQRLGLLLIRAMIAAARADGKIDREEIAKIREALKAAGAEADEEGFLLEHLGQPDDLDAIAAEAQGPELASEVWLAARLTIEPDTSGERYFLEALASKLKLDRELVAHLEATAAQAKQGGVTTG</sequence>
<dbReference type="Proteomes" id="UP001143309">
    <property type="component" value="Unassembled WGS sequence"/>
</dbReference>